<proteinExistence type="predicted"/>
<feature type="signal peptide" evidence="2">
    <location>
        <begin position="1"/>
        <end position="21"/>
    </location>
</feature>
<dbReference type="OrthoDB" id="10250282at2759"/>
<evidence type="ECO:0000259" key="3">
    <source>
        <dbReference type="Pfam" id="PF00144"/>
    </source>
</evidence>
<dbReference type="PANTHER" id="PTHR22935">
    <property type="entry name" value="PENICILLIN-BINDING PROTEIN"/>
    <property type="match status" value="1"/>
</dbReference>
<evidence type="ECO:0000256" key="1">
    <source>
        <dbReference type="SAM" id="MobiDB-lite"/>
    </source>
</evidence>
<dbReference type="PANTHER" id="PTHR22935:SF97">
    <property type="entry name" value="BETA-LACTAMASE-RELATED DOMAIN-CONTAINING PROTEIN"/>
    <property type="match status" value="1"/>
</dbReference>
<evidence type="ECO:0000313" key="5">
    <source>
        <dbReference type="Proteomes" id="UP000701801"/>
    </source>
</evidence>
<dbReference type="InterPro" id="IPR012338">
    <property type="entry name" value="Beta-lactam/transpept-like"/>
</dbReference>
<keyword evidence="5" id="KW-1185">Reference proteome</keyword>
<dbReference type="Pfam" id="PF00144">
    <property type="entry name" value="Beta-lactamase"/>
    <property type="match status" value="1"/>
</dbReference>
<dbReference type="SUPFAM" id="SSF56601">
    <property type="entry name" value="beta-lactamase/transpeptidase-like"/>
    <property type="match status" value="1"/>
</dbReference>
<feature type="chain" id="PRO_5040431486" description="Beta-lactamase-related domain-containing protein" evidence="2">
    <location>
        <begin position="22"/>
        <end position="440"/>
    </location>
</feature>
<keyword evidence="2" id="KW-0732">Signal</keyword>
<evidence type="ECO:0000256" key="2">
    <source>
        <dbReference type="SAM" id="SignalP"/>
    </source>
</evidence>
<dbReference type="AlphaFoldDB" id="A0A9N9LVT9"/>
<dbReference type="Proteomes" id="UP000701801">
    <property type="component" value="Unassembled WGS sequence"/>
</dbReference>
<protein>
    <recommendedName>
        <fullName evidence="3">Beta-lactamase-related domain-containing protein</fullName>
    </recommendedName>
</protein>
<accession>A0A9N9LVT9</accession>
<sequence length="440" mass="46899">MVSKHILLSLFASLLPLLIQAEKHCPLLGPSYPSPKHLNSNPTIAKASSTLNKILDQTIKTGNSSAGPFESTNTSFALEIWTAGDFNPLFSRYYSAPSLNQSKQGVKVVNADTVFRVGSVTKLLTVYTWLIKAGGMSLFNEPITKYIPEIKAAAAAKNATRNPIDYVSWEYITIGDLAAQTANIGREYSAYGDLAGALVTDGKIKAAAMNLPALGKGEVPICGGGGACTRAQFFEGFVNRHPIYAPSTAASYSNVEYMIFAYALENITGIPIQTLVESAIFSPLNLTGSSWSLPKDNSSSIIDPGTYDLPFGDETAADPTSHLGAPWEIRRLEIGPSKRVVDIYTKSGDLPGYSSLLLLIPDWDLGITLMAAGPAGTPDIAVLSGLIAAHFLPAVETAARNEAQENLAGSYSAANSTLILTTDPHHRSAPPGSRRRHLDT</sequence>
<feature type="region of interest" description="Disordered" evidence="1">
    <location>
        <begin position="421"/>
        <end position="440"/>
    </location>
</feature>
<dbReference type="InterPro" id="IPR051478">
    <property type="entry name" value="Beta-lactamase-like_AB/R"/>
</dbReference>
<gene>
    <name evidence="4" type="ORF">HYALB_00003237</name>
</gene>
<organism evidence="4 5">
    <name type="scientific">Hymenoscyphus albidus</name>
    <dbReference type="NCBI Taxonomy" id="595503"/>
    <lineage>
        <taxon>Eukaryota</taxon>
        <taxon>Fungi</taxon>
        <taxon>Dikarya</taxon>
        <taxon>Ascomycota</taxon>
        <taxon>Pezizomycotina</taxon>
        <taxon>Leotiomycetes</taxon>
        <taxon>Helotiales</taxon>
        <taxon>Helotiaceae</taxon>
        <taxon>Hymenoscyphus</taxon>
    </lineage>
</organism>
<evidence type="ECO:0000313" key="4">
    <source>
        <dbReference type="EMBL" id="CAG8982145.1"/>
    </source>
</evidence>
<dbReference type="Gene3D" id="3.40.710.10">
    <property type="entry name" value="DD-peptidase/beta-lactamase superfamily"/>
    <property type="match status" value="1"/>
</dbReference>
<feature type="domain" description="Beta-lactamase-related" evidence="3">
    <location>
        <begin position="103"/>
        <end position="296"/>
    </location>
</feature>
<dbReference type="EMBL" id="CAJVRM010000573">
    <property type="protein sequence ID" value="CAG8982145.1"/>
    <property type="molecule type" value="Genomic_DNA"/>
</dbReference>
<comment type="caution">
    <text evidence="4">The sequence shown here is derived from an EMBL/GenBank/DDBJ whole genome shotgun (WGS) entry which is preliminary data.</text>
</comment>
<dbReference type="InterPro" id="IPR001466">
    <property type="entry name" value="Beta-lactam-related"/>
</dbReference>
<reference evidence="4" key="1">
    <citation type="submission" date="2021-07" db="EMBL/GenBank/DDBJ databases">
        <authorList>
            <person name="Durling M."/>
        </authorList>
    </citation>
    <scope>NUCLEOTIDE SEQUENCE</scope>
</reference>
<name>A0A9N9LVT9_9HELO</name>